<gene>
    <name evidence="3" type="ORF">NW762_010161</name>
</gene>
<dbReference type="GO" id="GO:0006511">
    <property type="term" value="P:ubiquitin-dependent protein catabolic process"/>
    <property type="evidence" value="ECO:0007669"/>
    <property type="project" value="InterPro"/>
</dbReference>
<dbReference type="GO" id="GO:0031625">
    <property type="term" value="F:ubiquitin protein ligase binding"/>
    <property type="evidence" value="ECO:0007669"/>
    <property type="project" value="InterPro"/>
</dbReference>
<proteinExistence type="inferred from homology"/>
<reference evidence="3" key="1">
    <citation type="submission" date="2022-09" db="EMBL/GenBank/DDBJ databases">
        <title>Fusarium specimens isolated from Avocado Roots.</title>
        <authorList>
            <person name="Stajich J."/>
            <person name="Roper C."/>
            <person name="Heimlech-Rivalta G."/>
        </authorList>
    </citation>
    <scope>NUCLEOTIDE SEQUENCE</scope>
    <source>
        <strain evidence="3">CF00136</strain>
    </source>
</reference>
<comment type="similarity">
    <text evidence="1">Belongs to the cullin family.</text>
</comment>
<dbReference type="Gene3D" id="1.20.1310.10">
    <property type="entry name" value="Cullin Repeats"/>
    <property type="match status" value="1"/>
</dbReference>
<dbReference type="EMBL" id="JAOQAZ010000023">
    <property type="protein sequence ID" value="KAJ4253767.1"/>
    <property type="molecule type" value="Genomic_DNA"/>
</dbReference>
<evidence type="ECO:0000313" key="4">
    <source>
        <dbReference type="Proteomes" id="UP001152049"/>
    </source>
</evidence>
<dbReference type="Proteomes" id="UP001152049">
    <property type="component" value="Unassembled WGS sequence"/>
</dbReference>
<evidence type="ECO:0000313" key="3">
    <source>
        <dbReference type="EMBL" id="KAJ4253767.1"/>
    </source>
</evidence>
<evidence type="ECO:0000256" key="1">
    <source>
        <dbReference type="ARBA" id="ARBA00006019"/>
    </source>
</evidence>
<accession>A0A9W8VAD7</accession>
<dbReference type="InterPro" id="IPR001373">
    <property type="entry name" value="Cullin_N"/>
</dbReference>
<keyword evidence="4" id="KW-1185">Reference proteome</keyword>
<dbReference type="Pfam" id="PF00888">
    <property type="entry name" value="Cullin"/>
    <property type="match status" value="1"/>
</dbReference>
<dbReference type="OrthoDB" id="10004225at2759"/>
<dbReference type="InterPro" id="IPR016159">
    <property type="entry name" value="Cullin_repeat-like_dom_sf"/>
</dbReference>
<protein>
    <recommendedName>
        <fullName evidence="2">Cullin N-terminal domain-containing protein</fullName>
    </recommendedName>
</protein>
<sequence length="263" mass="30226">MADVLNMPKLPDENDTEGLQAYLRNGISAIHNNPEIPLPMDVYMNLYTVVWRLITREEGDKNVRSKCMKTFSCLSKFCGSIFTVVTVPYADVVYQDLANFLADYLQTVVKRLQSQEDGLLLDDYLSEWDRYVAAANRINHLLNLINRHWINRCIDEGKQGIYLIRTLHFVQWRYCVWDKISVAVVDSAQLVTGKDDGKAAKAHDILERFASLRIDYSALNKDDTRTRIRKSLEAPFLPEIEAHERNLEDIAAARQSRGHHLDG</sequence>
<name>A0A9W8VAD7_9HYPO</name>
<dbReference type="AlphaFoldDB" id="A0A9W8VAD7"/>
<feature type="domain" description="Cullin N-terminal" evidence="2">
    <location>
        <begin position="22"/>
        <end position="198"/>
    </location>
</feature>
<dbReference type="SUPFAM" id="SSF74788">
    <property type="entry name" value="Cullin repeat-like"/>
    <property type="match status" value="1"/>
</dbReference>
<organism evidence="3 4">
    <name type="scientific">Fusarium torreyae</name>
    <dbReference type="NCBI Taxonomy" id="1237075"/>
    <lineage>
        <taxon>Eukaryota</taxon>
        <taxon>Fungi</taxon>
        <taxon>Dikarya</taxon>
        <taxon>Ascomycota</taxon>
        <taxon>Pezizomycotina</taxon>
        <taxon>Sordariomycetes</taxon>
        <taxon>Hypocreomycetidae</taxon>
        <taxon>Hypocreales</taxon>
        <taxon>Nectriaceae</taxon>
        <taxon>Fusarium</taxon>
    </lineage>
</organism>
<evidence type="ECO:0000259" key="2">
    <source>
        <dbReference type="Pfam" id="PF00888"/>
    </source>
</evidence>
<comment type="caution">
    <text evidence="3">The sequence shown here is derived from an EMBL/GenBank/DDBJ whole genome shotgun (WGS) entry which is preliminary data.</text>
</comment>